<dbReference type="Proteomes" id="UP000314251">
    <property type="component" value="Unassembled WGS sequence"/>
</dbReference>
<proteinExistence type="predicted"/>
<reference evidence="1" key="1">
    <citation type="submission" date="2019-10" db="EMBL/GenBank/DDBJ databases">
        <title>Nonomuraea sp. nov., isolated from Phyllanthus amarus.</title>
        <authorList>
            <person name="Klykleung N."/>
            <person name="Tanasupawat S."/>
        </authorList>
    </citation>
    <scope>NUCLEOTIDE SEQUENCE [LARGE SCALE GENOMIC DNA]</scope>
    <source>
        <strain evidence="1">3MP-10</strain>
    </source>
</reference>
<accession>A0A5N6AG50</accession>
<name>A0A5N6AG50_9ACTN</name>
<protein>
    <submittedName>
        <fullName evidence="1">Uncharacterized protein</fullName>
    </submittedName>
</protein>
<comment type="caution">
    <text evidence="1">The sequence shown here is derived from an EMBL/GenBank/DDBJ whole genome shotgun (WGS) entry which is preliminary data.</text>
</comment>
<organism evidence="1 2">
    <name type="scientific">Streptomyces mimosae</name>
    <dbReference type="NCBI Taxonomy" id="2586635"/>
    <lineage>
        <taxon>Bacteria</taxon>
        <taxon>Bacillati</taxon>
        <taxon>Actinomycetota</taxon>
        <taxon>Actinomycetes</taxon>
        <taxon>Kitasatosporales</taxon>
        <taxon>Streptomycetaceae</taxon>
        <taxon>Streptomyces</taxon>
    </lineage>
</organism>
<evidence type="ECO:0000313" key="1">
    <source>
        <dbReference type="EMBL" id="KAB8166986.1"/>
    </source>
</evidence>
<dbReference type="OrthoDB" id="3689934at2"/>
<keyword evidence="2" id="KW-1185">Reference proteome</keyword>
<dbReference type="EMBL" id="VDLY02000005">
    <property type="protein sequence ID" value="KAB8166986.1"/>
    <property type="molecule type" value="Genomic_DNA"/>
</dbReference>
<gene>
    <name evidence="1" type="ORF">FH607_008740</name>
</gene>
<dbReference type="AlphaFoldDB" id="A0A5N6AG50"/>
<sequence length="224" mass="25010">MPDIAVPEALTTWGPRQLPVPYAAHWSGEGGYGRRVSMRLDGAGVWYLDETPADRDAFGVLWARVQNTPGQGRPDFPAMHPARQRRAQAERLCQVCGASASHNRDGWLFLMKHDGDDRYEGTKTTKPPVCLPCAALAVEYCPHLTKPVGVRSRRPKLWGVFGTLFTPTPNTARLQAHVDQYLPYGHRATDWFLASQLVVELKRCTVVDLDAEFTALNRSPEPFT</sequence>
<dbReference type="RefSeq" id="WP_139667309.1">
    <property type="nucleotide sequence ID" value="NZ_VDLY02000005.1"/>
</dbReference>
<evidence type="ECO:0000313" key="2">
    <source>
        <dbReference type="Proteomes" id="UP000314251"/>
    </source>
</evidence>